<sequence length="120" mass="12386">MRSTCRRSGGRLRSAGSVSGSPSAETTSSSTPKQASTRNTPGHDVQRSTCPPITGASIGPRPLTSISIEKNRAISVPEYRSRTAALAITMPAAALTPWANRSAASAYTDGATAHTSELTV</sequence>
<dbReference type="EMBL" id="MKQR01000032">
    <property type="protein sequence ID" value="OLR89509.1"/>
    <property type="molecule type" value="Genomic_DNA"/>
</dbReference>
<feature type="region of interest" description="Disordered" evidence="1">
    <location>
        <begin position="1"/>
        <end position="64"/>
    </location>
</feature>
<evidence type="ECO:0000313" key="3">
    <source>
        <dbReference type="Proteomes" id="UP000186040"/>
    </source>
</evidence>
<feature type="compositionally biased region" description="Low complexity" evidence="1">
    <location>
        <begin position="11"/>
        <end position="31"/>
    </location>
</feature>
<protein>
    <submittedName>
        <fullName evidence="2">Uncharacterized protein</fullName>
    </submittedName>
</protein>
<dbReference type="STRING" id="1193682.BJP25_05360"/>
<evidence type="ECO:0000313" key="2">
    <source>
        <dbReference type="EMBL" id="OLR89509.1"/>
    </source>
</evidence>
<keyword evidence="3" id="KW-1185">Reference proteome</keyword>
<feature type="compositionally biased region" description="Basic residues" evidence="1">
    <location>
        <begin position="1"/>
        <end position="10"/>
    </location>
</feature>
<dbReference type="Proteomes" id="UP000186040">
    <property type="component" value="Unassembled WGS sequence"/>
</dbReference>
<organism evidence="2 3">
    <name type="scientific">Actinokineospora bangkokensis</name>
    <dbReference type="NCBI Taxonomy" id="1193682"/>
    <lineage>
        <taxon>Bacteria</taxon>
        <taxon>Bacillati</taxon>
        <taxon>Actinomycetota</taxon>
        <taxon>Actinomycetes</taxon>
        <taxon>Pseudonocardiales</taxon>
        <taxon>Pseudonocardiaceae</taxon>
        <taxon>Actinokineospora</taxon>
    </lineage>
</organism>
<dbReference type="AlphaFoldDB" id="A0A1Q9LBW7"/>
<accession>A0A1Q9LBW7</accession>
<comment type="caution">
    <text evidence="2">The sequence shown here is derived from an EMBL/GenBank/DDBJ whole genome shotgun (WGS) entry which is preliminary data.</text>
</comment>
<name>A0A1Q9LBW7_9PSEU</name>
<evidence type="ECO:0000256" key="1">
    <source>
        <dbReference type="SAM" id="MobiDB-lite"/>
    </source>
</evidence>
<reference evidence="2 3" key="1">
    <citation type="submission" date="2016-10" db="EMBL/GenBank/DDBJ databases">
        <title>The Draft Genome Sequence of Actinokineospora bangkokensis 44EHWT reveals the biosynthetic pathway of antifungal compounds Thailandins with unusual extender unit butylmalonyl-CoA.</title>
        <authorList>
            <person name="Greule A."/>
            <person name="Intra B."/>
            <person name="Flemming S."/>
            <person name="Rommel M.G."/>
            <person name="Panbangred W."/>
            <person name="Bechthold A."/>
        </authorList>
    </citation>
    <scope>NUCLEOTIDE SEQUENCE [LARGE SCALE GENOMIC DNA]</scope>
    <source>
        <strain evidence="2 3">44EHW</strain>
    </source>
</reference>
<gene>
    <name evidence="2" type="ORF">BJP25_05360</name>
</gene>
<proteinExistence type="predicted"/>